<dbReference type="EMBL" id="HBEC01011470">
    <property type="protein sequence ID" value="CAD8285214.1"/>
    <property type="molecule type" value="Transcribed_RNA"/>
</dbReference>
<accession>A0A7R9V524</accession>
<evidence type="ECO:0008006" key="3">
    <source>
        <dbReference type="Google" id="ProtNLM"/>
    </source>
</evidence>
<dbReference type="AlphaFoldDB" id="A0A7R9V524"/>
<evidence type="ECO:0000256" key="1">
    <source>
        <dbReference type="SAM" id="Phobius"/>
    </source>
</evidence>
<organism evidence="2">
    <name type="scientific">Chlamydomonas euryale</name>
    <dbReference type="NCBI Taxonomy" id="1486919"/>
    <lineage>
        <taxon>Eukaryota</taxon>
        <taxon>Viridiplantae</taxon>
        <taxon>Chlorophyta</taxon>
        <taxon>core chlorophytes</taxon>
        <taxon>Chlorophyceae</taxon>
        <taxon>CS clade</taxon>
        <taxon>Chlamydomonadales</taxon>
        <taxon>Chlamydomonadaceae</taxon>
        <taxon>Chlamydomonas</taxon>
    </lineage>
</organism>
<feature type="transmembrane region" description="Helical" evidence="1">
    <location>
        <begin position="454"/>
        <end position="473"/>
    </location>
</feature>
<feature type="transmembrane region" description="Helical" evidence="1">
    <location>
        <begin position="184"/>
        <end position="207"/>
    </location>
</feature>
<feature type="transmembrane region" description="Helical" evidence="1">
    <location>
        <begin position="20"/>
        <end position="39"/>
    </location>
</feature>
<feature type="transmembrane region" description="Helical" evidence="1">
    <location>
        <begin position="91"/>
        <end position="109"/>
    </location>
</feature>
<dbReference type="Gene3D" id="1.20.1250.20">
    <property type="entry name" value="MFS general substrate transporter like domains"/>
    <property type="match status" value="1"/>
</dbReference>
<reference evidence="2" key="1">
    <citation type="submission" date="2021-01" db="EMBL/GenBank/DDBJ databases">
        <authorList>
            <person name="Corre E."/>
            <person name="Pelletier E."/>
            <person name="Niang G."/>
            <person name="Scheremetjew M."/>
            <person name="Finn R."/>
            <person name="Kale V."/>
            <person name="Holt S."/>
            <person name="Cochrane G."/>
            <person name="Meng A."/>
            <person name="Brown T."/>
            <person name="Cohen L."/>
        </authorList>
    </citation>
    <scope>NUCLEOTIDE SEQUENCE</scope>
    <source>
        <strain evidence="2">CCMP219</strain>
    </source>
</reference>
<sequence>MHPLLVQALRRFALVHDHEVVPLANSFACLFCLLASYFIVVPLREDAGLSLGMDALPKLFTASLIGVLVLTPLASSFLARPGLNREASLRQFYAVLATVLLGFYVVYYASSLETAKMFPGLDRSSKEAPPAPMTVKGGDPSLDAFQRAVRAAFYVFLNVQNLVAISAAWARCADVFAPEAAARLFGVVSAGATVGQLAGSLVTAGVAGARVGTPASGPLYGLVLASALLMYGAAFFAAKVQRPAARRLADPPGAVAGDAAGHPGSAALDKDAPSGGATAHVAQLLQGFTMIARSPYLLMVCGYLMMTYIVGSLMYFQRSLVVATAVADSNARAAFFARLHSASAAAIICLQLTATGRLLRSAGVMFALAVFPCACAVLVAAVGWRPDTGVVALGEVARKLLGYVLVRPAREVLFTAVSREEKYRAKLTIDAVVQRLGDSLAALLFEVLDVRLQLGQHGVAAAGVAACMLWLYWSVQLGAQHTALTSGAGSVSVAQERRDFGGQEQAGPTAALTGRV</sequence>
<keyword evidence="1" id="KW-1133">Transmembrane helix</keyword>
<feature type="transmembrane region" description="Helical" evidence="1">
    <location>
        <begin position="219"/>
        <end position="238"/>
    </location>
</feature>
<dbReference type="SUPFAM" id="SSF103473">
    <property type="entry name" value="MFS general substrate transporter"/>
    <property type="match status" value="1"/>
</dbReference>
<feature type="transmembrane region" description="Helical" evidence="1">
    <location>
        <begin position="364"/>
        <end position="384"/>
    </location>
</feature>
<feature type="transmembrane region" description="Helical" evidence="1">
    <location>
        <begin position="151"/>
        <end position="172"/>
    </location>
</feature>
<feature type="transmembrane region" description="Helical" evidence="1">
    <location>
        <begin position="335"/>
        <end position="352"/>
    </location>
</feature>
<proteinExistence type="predicted"/>
<name>A0A7R9V524_9CHLO</name>
<keyword evidence="1" id="KW-0472">Membrane</keyword>
<dbReference type="InterPro" id="IPR036259">
    <property type="entry name" value="MFS_trans_sf"/>
</dbReference>
<dbReference type="PANTHER" id="PTHR43596">
    <property type="entry name" value="ADP,ATP CARRIER PROTEIN"/>
    <property type="match status" value="1"/>
</dbReference>
<keyword evidence="1" id="KW-0812">Transmembrane</keyword>
<evidence type="ECO:0000313" key="2">
    <source>
        <dbReference type="EMBL" id="CAD8285214.1"/>
    </source>
</evidence>
<gene>
    <name evidence="2" type="ORF">CEUR00632_LOCUS5252</name>
</gene>
<protein>
    <recommendedName>
        <fullName evidence="3">ADP,ATP carrier protein</fullName>
    </recommendedName>
</protein>
<feature type="transmembrane region" description="Helical" evidence="1">
    <location>
        <begin position="296"/>
        <end position="315"/>
    </location>
</feature>
<feature type="transmembrane region" description="Helical" evidence="1">
    <location>
        <begin position="59"/>
        <end position="79"/>
    </location>
</feature>
<dbReference type="PANTHER" id="PTHR43596:SF1">
    <property type="entry name" value="ADP,ATP CARRIER PROTEIN"/>
    <property type="match status" value="1"/>
</dbReference>